<dbReference type="InterPro" id="IPR017927">
    <property type="entry name" value="FAD-bd_FR_type"/>
</dbReference>
<comment type="subunit">
    <text evidence="3">Monomer and homodimer.</text>
</comment>
<dbReference type="PROSITE" id="PS50222">
    <property type="entry name" value="EF_HAND_2"/>
    <property type="match status" value="1"/>
</dbReference>
<feature type="transmembrane region" description="Helical" evidence="16">
    <location>
        <begin position="633"/>
        <end position="657"/>
    </location>
</feature>
<dbReference type="GO" id="GO:0005886">
    <property type="term" value="C:plasma membrane"/>
    <property type="evidence" value="ECO:0007669"/>
    <property type="project" value="UniProtKB-ARBA"/>
</dbReference>
<dbReference type="SFLD" id="SFLDG01169">
    <property type="entry name" value="NADPH_oxidase_subgroup_(NOX)"/>
    <property type="match status" value="1"/>
</dbReference>
<keyword evidence="20" id="KW-1185">Reference proteome</keyword>
<dbReference type="FunFam" id="2.40.30.10:FF:000019">
    <property type="entry name" value="Respiratory burst oxidase homolog A"/>
    <property type="match status" value="1"/>
</dbReference>
<evidence type="ECO:0000256" key="4">
    <source>
        <dbReference type="ARBA" id="ARBA00022553"/>
    </source>
</evidence>
<keyword evidence="5" id="KW-0575">Peroxidase</keyword>
<dbReference type="Gene3D" id="2.40.30.10">
    <property type="entry name" value="Translation factors"/>
    <property type="match status" value="1"/>
</dbReference>
<keyword evidence="14 16" id="KW-0472">Membrane</keyword>
<evidence type="ECO:0000256" key="12">
    <source>
        <dbReference type="ARBA" id="ARBA00022989"/>
    </source>
</evidence>
<keyword evidence="8" id="KW-0479">Metal-binding</keyword>
<evidence type="ECO:0000313" key="20">
    <source>
        <dbReference type="Proteomes" id="UP001291623"/>
    </source>
</evidence>
<keyword evidence="6" id="KW-0285">Flavoprotein</keyword>
<protein>
    <submittedName>
        <fullName evidence="19">Uncharacterized protein</fullName>
    </submittedName>
</protein>
<evidence type="ECO:0000313" key="19">
    <source>
        <dbReference type="EMBL" id="KAK4365435.1"/>
    </source>
</evidence>
<organism evidence="19 20">
    <name type="scientific">Anisodus tanguticus</name>
    <dbReference type="NCBI Taxonomy" id="243964"/>
    <lineage>
        <taxon>Eukaryota</taxon>
        <taxon>Viridiplantae</taxon>
        <taxon>Streptophyta</taxon>
        <taxon>Embryophyta</taxon>
        <taxon>Tracheophyta</taxon>
        <taxon>Spermatophyta</taxon>
        <taxon>Magnoliopsida</taxon>
        <taxon>eudicotyledons</taxon>
        <taxon>Gunneridae</taxon>
        <taxon>Pentapetalae</taxon>
        <taxon>asterids</taxon>
        <taxon>lamiids</taxon>
        <taxon>Solanales</taxon>
        <taxon>Solanaceae</taxon>
        <taxon>Solanoideae</taxon>
        <taxon>Hyoscyameae</taxon>
        <taxon>Anisodus</taxon>
    </lineage>
</organism>
<proteinExistence type="inferred from homology"/>
<evidence type="ECO:0000259" key="18">
    <source>
        <dbReference type="PROSITE" id="PS51384"/>
    </source>
</evidence>
<dbReference type="InterPro" id="IPR050369">
    <property type="entry name" value="RBOH/FRE"/>
</dbReference>
<dbReference type="PROSITE" id="PS51384">
    <property type="entry name" value="FAD_FR"/>
    <property type="match status" value="1"/>
</dbReference>
<dbReference type="Pfam" id="PF08030">
    <property type="entry name" value="NAD_binding_6"/>
    <property type="match status" value="1"/>
</dbReference>
<name>A0AAE1S8Z7_9SOLA</name>
<evidence type="ECO:0000256" key="14">
    <source>
        <dbReference type="ARBA" id="ARBA00023136"/>
    </source>
</evidence>
<evidence type="ECO:0000256" key="3">
    <source>
        <dbReference type="ARBA" id="ARBA00011407"/>
    </source>
</evidence>
<feature type="region of interest" description="Disordered" evidence="15">
    <location>
        <begin position="139"/>
        <end position="160"/>
    </location>
</feature>
<feature type="region of interest" description="Disordered" evidence="15">
    <location>
        <begin position="69"/>
        <end position="96"/>
    </location>
</feature>
<evidence type="ECO:0000256" key="10">
    <source>
        <dbReference type="ARBA" id="ARBA00022837"/>
    </source>
</evidence>
<dbReference type="PANTHER" id="PTHR11972:SF153">
    <property type="entry name" value="SUPEROXIDE-GENERATING NADPH OXIDASE HEAVY CHAIN SUBUNIT A"/>
    <property type="match status" value="1"/>
</dbReference>
<keyword evidence="11" id="KW-0521">NADP</keyword>
<dbReference type="Gene3D" id="3.40.50.80">
    <property type="entry name" value="Nucleotide-binding domain of ferredoxin-NADP reductase (FNR) module"/>
    <property type="match status" value="1"/>
</dbReference>
<evidence type="ECO:0000256" key="8">
    <source>
        <dbReference type="ARBA" id="ARBA00022723"/>
    </source>
</evidence>
<dbReference type="Pfam" id="PF01794">
    <property type="entry name" value="Ferric_reduct"/>
    <property type="match status" value="1"/>
</dbReference>
<evidence type="ECO:0000256" key="16">
    <source>
        <dbReference type="SAM" id="Phobius"/>
    </source>
</evidence>
<keyword evidence="13" id="KW-0560">Oxidoreductase</keyword>
<dbReference type="SFLD" id="SFLDG01168">
    <property type="entry name" value="Ferric_reductase_subgroup_(FRE"/>
    <property type="match status" value="1"/>
</dbReference>
<evidence type="ECO:0000256" key="13">
    <source>
        <dbReference type="ARBA" id="ARBA00023002"/>
    </source>
</evidence>
<comment type="similarity">
    <text evidence="2">Belongs to the RBOH (TC 5.B.1.3) family.</text>
</comment>
<evidence type="ECO:0000256" key="5">
    <source>
        <dbReference type="ARBA" id="ARBA00022559"/>
    </source>
</evidence>
<gene>
    <name evidence="19" type="ORF">RND71_016793</name>
</gene>
<evidence type="ECO:0000256" key="7">
    <source>
        <dbReference type="ARBA" id="ARBA00022692"/>
    </source>
</evidence>
<dbReference type="FunFam" id="1.10.238.10:FF:000049">
    <property type="entry name" value="Respiratory burst oxidase homolog A"/>
    <property type="match status" value="1"/>
</dbReference>
<dbReference type="InterPro" id="IPR011992">
    <property type="entry name" value="EF-hand-dom_pair"/>
</dbReference>
<dbReference type="Pfam" id="PF08414">
    <property type="entry name" value="NADPH_Ox"/>
    <property type="match status" value="1"/>
</dbReference>
<dbReference type="GO" id="GO:0004601">
    <property type="term" value="F:peroxidase activity"/>
    <property type="evidence" value="ECO:0007669"/>
    <property type="project" value="UniProtKB-KW"/>
</dbReference>
<dbReference type="PANTHER" id="PTHR11972">
    <property type="entry name" value="NADPH OXIDASE"/>
    <property type="match status" value="1"/>
</dbReference>
<dbReference type="SUPFAM" id="SSF52343">
    <property type="entry name" value="Ferredoxin reductase-like, C-terminal NADP-linked domain"/>
    <property type="match status" value="1"/>
</dbReference>
<feature type="transmembrane region" description="Helical" evidence="16">
    <location>
        <begin position="813"/>
        <end position="830"/>
    </location>
</feature>
<dbReference type="GO" id="GO:0016174">
    <property type="term" value="F:NAD(P)H oxidase H2O2-forming activity"/>
    <property type="evidence" value="ECO:0007669"/>
    <property type="project" value="TreeGrafter"/>
</dbReference>
<comment type="caution">
    <text evidence="19">The sequence shown here is derived from an EMBL/GenBank/DDBJ whole genome shotgun (WGS) entry which is preliminary data.</text>
</comment>
<keyword evidence="4" id="KW-0597">Phosphoprotein</keyword>
<dbReference type="Pfam" id="PF08022">
    <property type="entry name" value="FAD_binding_8"/>
    <property type="match status" value="1"/>
</dbReference>
<evidence type="ECO:0000256" key="15">
    <source>
        <dbReference type="SAM" id="MobiDB-lite"/>
    </source>
</evidence>
<comment type="subcellular location">
    <subcellularLocation>
        <location evidence="1">Membrane</location>
        <topology evidence="1">Multi-pass membrane protein</topology>
    </subcellularLocation>
</comment>
<dbReference type="InterPro" id="IPR017938">
    <property type="entry name" value="Riboflavin_synthase-like_b-brl"/>
</dbReference>
<dbReference type="InterPro" id="IPR013130">
    <property type="entry name" value="Fe3_Rdtase_TM_dom"/>
</dbReference>
<evidence type="ECO:0000256" key="11">
    <source>
        <dbReference type="ARBA" id="ARBA00022857"/>
    </source>
</evidence>
<dbReference type="InterPro" id="IPR000778">
    <property type="entry name" value="Cyt_b245_heavy_chain"/>
</dbReference>
<dbReference type="CDD" id="cd06186">
    <property type="entry name" value="NOX_Duox_like_FAD_NADP"/>
    <property type="match status" value="1"/>
</dbReference>
<feature type="transmembrane region" description="Helical" evidence="16">
    <location>
        <begin position="453"/>
        <end position="472"/>
    </location>
</feature>
<dbReference type="InterPro" id="IPR039261">
    <property type="entry name" value="FNR_nucleotide-bd"/>
</dbReference>
<dbReference type="GO" id="GO:0005509">
    <property type="term" value="F:calcium ion binding"/>
    <property type="evidence" value="ECO:0007669"/>
    <property type="project" value="InterPro"/>
</dbReference>
<keyword evidence="12 16" id="KW-1133">Transmembrane helix</keyword>
<dbReference type="InterPro" id="IPR013623">
    <property type="entry name" value="NADPH_Ox"/>
</dbReference>
<evidence type="ECO:0000256" key="9">
    <source>
        <dbReference type="ARBA" id="ARBA00022827"/>
    </source>
</evidence>
<evidence type="ECO:0000256" key="6">
    <source>
        <dbReference type="ARBA" id="ARBA00022630"/>
    </source>
</evidence>
<accession>A0AAE1S8Z7</accession>
<keyword evidence="7 16" id="KW-0812">Transmembrane</keyword>
<dbReference type="InterPro" id="IPR013112">
    <property type="entry name" value="FAD-bd_8"/>
</dbReference>
<evidence type="ECO:0000256" key="1">
    <source>
        <dbReference type="ARBA" id="ARBA00004141"/>
    </source>
</evidence>
<keyword evidence="9" id="KW-0274">FAD</keyword>
<dbReference type="Proteomes" id="UP001291623">
    <property type="component" value="Unassembled WGS sequence"/>
</dbReference>
<dbReference type="SUPFAM" id="SSF63380">
    <property type="entry name" value="Riboflavin synthase domain-like"/>
    <property type="match status" value="1"/>
</dbReference>
<dbReference type="PRINTS" id="PR00466">
    <property type="entry name" value="GP91PHOX"/>
</dbReference>
<dbReference type="EMBL" id="JAVYJV010000008">
    <property type="protein sequence ID" value="KAK4365435.1"/>
    <property type="molecule type" value="Genomic_DNA"/>
</dbReference>
<dbReference type="CDD" id="cd00051">
    <property type="entry name" value="EFh"/>
    <property type="match status" value="1"/>
</dbReference>
<dbReference type="FunFam" id="3.40.50.80:FF:000007">
    <property type="entry name" value="Respiratory burst oxidase protein A"/>
    <property type="match status" value="1"/>
</dbReference>
<reference evidence="19" key="1">
    <citation type="submission" date="2023-12" db="EMBL/GenBank/DDBJ databases">
        <title>Genome assembly of Anisodus tanguticus.</title>
        <authorList>
            <person name="Wang Y.-J."/>
        </authorList>
    </citation>
    <scope>NUCLEOTIDE SEQUENCE</scope>
    <source>
        <strain evidence="19">KB-2021</strain>
        <tissue evidence="19">Leaf</tissue>
    </source>
</reference>
<dbReference type="InterPro" id="IPR018247">
    <property type="entry name" value="EF_Hand_1_Ca_BS"/>
</dbReference>
<dbReference type="InterPro" id="IPR002048">
    <property type="entry name" value="EF_hand_dom"/>
</dbReference>
<evidence type="ECO:0000259" key="17">
    <source>
        <dbReference type="PROSITE" id="PS50222"/>
    </source>
</evidence>
<dbReference type="SUPFAM" id="SSF47473">
    <property type="entry name" value="EF-hand"/>
    <property type="match status" value="1"/>
</dbReference>
<feature type="transmembrane region" description="Helical" evidence="16">
    <location>
        <begin position="586"/>
        <end position="613"/>
    </location>
</feature>
<dbReference type="PROSITE" id="PS00018">
    <property type="entry name" value="EF_HAND_1"/>
    <property type="match status" value="1"/>
</dbReference>
<sequence>MRSQALITNVEKLMDLLDMRRTYGFFLICGCLRKSMDAFSPILPLGFMKIIFYSCREELGQMRGLPGHERRWTSDTVSSGKDYIGESSPGTDSGNNSGFASEEFVEVILDLQDDDTIILRSVEPATLINIDTPDVTSGISIETPASTSETRSPTMRRSTSNKFRQFSQELKAEAVAKARQFSQELKAELKRFSWSHGHASRAFSPTSFFQNAVVGTGNGVDSALAARALRRQRAQLDRTRSSAQKALRGLKFISNTKTNGWNEVENNFAKLAKDGYLYRSEFAQCIGMKDSKEFALELFDALSRRRRLKVDKISKEELYEYWSQITDQSFDSRLQIFFDMVDKNEDGRIAEEEVKEIIMLSASANKLSRLKEQAEEYAALIMEELDPERLGYIELWQLETLLLQKDTYLNYSQALSYTSQALSQNLHGLRKRSPIRRMTTKLMYWLQENWKRIWVLALWVLIMIGLFIWKFYQYKNKSAFHVMGYCLVTAKGAAETLKFNMALILLPVCRNTITWLRSTKLSSFVPFDDNINFHKTVAAAIVIGIILHAGNHLACDFPKLIHADDKEYRSYLVNDFGPRKPQYIDLVTGVEGVTGIIMVILMAIAFTLATRWFRRSLIKFPKPFDKLTGFNAFWYSHHLLVIVYILLIIHGTFLFLVHKWYSKTTWMYLVVPVLLYAGERTLRFFRSGLYPVRLLKVAIYPGNVLTLQMSKPPQFRYKSGQYMFVQCPAVSPFEWHPFSITSAPGDDYLSIHIRQLGDWTQELKRVFSEACEPAESGKSGLLRADENTKTSLPKLLIDGPYGAPAQDYRKYDVLLLVGLGIGATPFISILKDLLKNIVQMEEQADLISDFSGNSDMSAATSEQPALNKISPKKRKGTLRTTNAYFYWVTREQGSFDWFKGVMNEVAELDQRGVIEMHNYLTSVYEEGDARSALITMVQALNHAKNGVDIVSGTRVRTHFARPNWKKVFSKTLTKHANARIGVFYCGAPILAKELNKLCNEYNQKGTTKFEFHKEHF</sequence>
<keyword evidence="10" id="KW-0106">Calcium</keyword>
<dbReference type="InterPro" id="IPR013121">
    <property type="entry name" value="Fe_red_NAD-bd_6"/>
</dbReference>
<dbReference type="SFLD" id="SFLDS00052">
    <property type="entry name" value="Ferric_Reductase_Domain"/>
    <property type="match status" value="1"/>
</dbReference>
<evidence type="ECO:0000256" key="2">
    <source>
        <dbReference type="ARBA" id="ARBA00007975"/>
    </source>
</evidence>
<dbReference type="AlphaFoldDB" id="A0AAE1S8Z7"/>
<dbReference type="Gene3D" id="1.10.238.10">
    <property type="entry name" value="EF-hand"/>
    <property type="match status" value="1"/>
</dbReference>
<feature type="domain" description="EF-hand" evidence="17">
    <location>
        <begin position="329"/>
        <end position="364"/>
    </location>
</feature>
<feature type="domain" description="FAD-binding FR-type" evidence="18">
    <location>
        <begin position="687"/>
        <end position="807"/>
    </location>
</feature>